<gene>
    <name evidence="2" type="ORF">Salat_1382100</name>
</gene>
<sequence>MRRVLRYASVGLISRGYDSSGIHALPPTQIYLHALMKVQRSNIASSRQKTAASTLLFNLFEFIFLPWLFLNEYSSDFLLITHKFIITARILGARILGIYSDVPRPCLASQYSATIEFYWYAFLVGYSPVHCRWVISGTKGVLQLLKVAIRRQHYLFNSLCFPVEGIQFLYLEDTQSYGDSGACVAEKWKAVCCKGRKTGAQF</sequence>
<reference evidence="2" key="2">
    <citation type="journal article" date="2024" name="Plant">
        <title>Genomic evolution and insights into agronomic trait innovations of Sesamum species.</title>
        <authorList>
            <person name="Miao H."/>
            <person name="Wang L."/>
            <person name="Qu L."/>
            <person name="Liu H."/>
            <person name="Sun Y."/>
            <person name="Le M."/>
            <person name="Wang Q."/>
            <person name="Wei S."/>
            <person name="Zheng Y."/>
            <person name="Lin W."/>
            <person name="Duan Y."/>
            <person name="Cao H."/>
            <person name="Xiong S."/>
            <person name="Wang X."/>
            <person name="Wei L."/>
            <person name="Li C."/>
            <person name="Ma Q."/>
            <person name="Ju M."/>
            <person name="Zhao R."/>
            <person name="Li G."/>
            <person name="Mu C."/>
            <person name="Tian Q."/>
            <person name="Mei H."/>
            <person name="Zhang T."/>
            <person name="Gao T."/>
            <person name="Zhang H."/>
        </authorList>
    </citation>
    <scope>NUCLEOTIDE SEQUENCE</scope>
    <source>
        <strain evidence="2">3651</strain>
    </source>
</reference>
<comment type="caution">
    <text evidence="2">The sequence shown here is derived from an EMBL/GenBank/DDBJ whole genome shotgun (WGS) entry which is preliminary data.</text>
</comment>
<accession>A0AAE1YAC5</accession>
<name>A0AAE1YAC5_9LAMI</name>
<organism evidence="2 3">
    <name type="scientific">Sesamum alatum</name>
    <dbReference type="NCBI Taxonomy" id="300844"/>
    <lineage>
        <taxon>Eukaryota</taxon>
        <taxon>Viridiplantae</taxon>
        <taxon>Streptophyta</taxon>
        <taxon>Embryophyta</taxon>
        <taxon>Tracheophyta</taxon>
        <taxon>Spermatophyta</taxon>
        <taxon>Magnoliopsida</taxon>
        <taxon>eudicotyledons</taxon>
        <taxon>Gunneridae</taxon>
        <taxon>Pentapetalae</taxon>
        <taxon>asterids</taxon>
        <taxon>lamiids</taxon>
        <taxon>Lamiales</taxon>
        <taxon>Pedaliaceae</taxon>
        <taxon>Sesamum</taxon>
    </lineage>
</organism>
<keyword evidence="1" id="KW-1133">Transmembrane helix</keyword>
<dbReference type="AlphaFoldDB" id="A0AAE1YAC5"/>
<evidence type="ECO:0000256" key="1">
    <source>
        <dbReference type="SAM" id="Phobius"/>
    </source>
</evidence>
<keyword evidence="3" id="KW-1185">Reference proteome</keyword>
<keyword evidence="1" id="KW-0812">Transmembrane</keyword>
<reference evidence="2" key="1">
    <citation type="submission" date="2020-06" db="EMBL/GenBank/DDBJ databases">
        <authorList>
            <person name="Li T."/>
            <person name="Hu X."/>
            <person name="Zhang T."/>
            <person name="Song X."/>
            <person name="Zhang H."/>
            <person name="Dai N."/>
            <person name="Sheng W."/>
            <person name="Hou X."/>
            <person name="Wei L."/>
        </authorList>
    </citation>
    <scope>NUCLEOTIDE SEQUENCE</scope>
    <source>
        <strain evidence="2">3651</strain>
        <tissue evidence="2">Leaf</tissue>
    </source>
</reference>
<dbReference type="Proteomes" id="UP001293254">
    <property type="component" value="Unassembled WGS sequence"/>
</dbReference>
<dbReference type="EMBL" id="JACGWO010000005">
    <property type="protein sequence ID" value="KAK4426136.1"/>
    <property type="molecule type" value="Genomic_DNA"/>
</dbReference>
<proteinExistence type="predicted"/>
<protein>
    <submittedName>
        <fullName evidence="2">Uncharacterized protein</fullName>
    </submittedName>
</protein>
<feature type="transmembrane region" description="Helical" evidence="1">
    <location>
        <begin position="50"/>
        <end position="69"/>
    </location>
</feature>
<keyword evidence="1" id="KW-0472">Membrane</keyword>
<evidence type="ECO:0000313" key="2">
    <source>
        <dbReference type="EMBL" id="KAK4426136.1"/>
    </source>
</evidence>
<evidence type="ECO:0000313" key="3">
    <source>
        <dbReference type="Proteomes" id="UP001293254"/>
    </source>
</evidence>